<keyword evidence="9" id="KW-0418">Kinase</keyword>
<evidence type="ECO:0000256" key="21">
    <source>
        <dbReference type="SAM" id="Phobius"/>
    </source>
</evidence>
<dbReference type="InterPro" id="IPR013656">
    <property type="entry name" value="PAS_4"/>
</dbReference>
<gene>
    <name evidence="27" type="ORF">IPH26_09120</name>
</gene>
<evidence type="ECO:0000256" key="16">
    <source>
        <dbReference type="ARBA" id="ARBA00068150"/>
    </source>
</evidence>
<keyword evidence="4" id="KW-1003">Cell membrane</keyword>
<dbReference type="Pfam" id="PF08447">
    <property type="entry name" value="PAS_3"/>
    <property type="match status" value="1"/>
</dbReference>
<protein>
    <recommendedName>
        <fullName evidence="16">Sensory/regulatory protein RpfC</fullName>
        <ecNumber evidence="3">2.7.13.3</ecNumber>
    </recommendedName>
    <alternativeName>
        <fullName evidence="17">Virulence sensor protein BvgS</fullName>
    </alternativeName>
</protein>
<dbReference type="SMART" id="SM00387">
    <property type="entry name" value="HATPase_c"/>
    <property type="match status" value="1"/>
</dbReference>
<sequence length="2013" mass="220671">MRVKLSVIVTAVTVGVMGVLGVLVTRNIQDSARENNVASLDNQNRLVVDLLSTTSELLKLEAEKAGHAFKAHYPGTFALDTRTTIMLDGRPTPELRHDGTRVNGDYRDVDAFTRDTGGDVATVFARSGDDLIRVATSLANENGVRAVATRLERTHPGYARLMHGEPYLGIARLFGTYYMTKYWPIKDRSGSVIGVLFIGMNLTDSLSTLGDKIRTLGRTKSNYVGIIDAAPGSAHGTIVLHPTKKGTNGLLEGDPQARRVIKEMIDLRQGTLSYQWINAELGEAQPREKFAVLSEFKDWNWIVASTSSAEALEGQTKDVQRLFAASIVLTAAAIILGLNLAIGRLVISPLLRMQDGVIRSHAELHRLNRMYQVLTACNTCLVSATSEKSLLDSICARLIDIGGFRLAWVGFAEADEACTVRPAAQASTREGYLESIRVVWADTEYGQGPVGTAIREQRLVVERNLQTSPRFAPWRTAARRHGLASAIALPLMLDGTVCLGALTIYSVQMDAFDADETKLLVELASNLAHGIQALRDRVARGQAQRALLVTAERLQHLSEASPTILYSLQPCDGMLLPIEVSDNVARILGYAPAEALESGWWFAGLHPEDREAATAASGRVLTGEHVVHEYRFAHRDGGYLWFRDEMRLTWDTAGRPKEVVGAWTDITERKSFELGLERERNFFETLIRTLPDLVWLKDPQSTYIMCNSRFARMYGVPEDGIRGKTDYDFVDKEQADFFHANDRAAMAAGGPTIIEEELTFANDGHRELVEVIKTPMFDGADQLIGVLCIGRDVTASRRSQAALQESEERFRDLVDNIDDLICTHDLQGRILFANPSSARSLGYALGELLGMNMRELMAQPYQVQFEAYLANIQHNGSASGVMAIRTKSGERRLWKYHNSLRTQGVPEPIVRGLAHDITVEMRAEQALRESEARYRALFEHLQSGFALHEVVANDAGKPVDYLFLAANNTYGRITDREPSEIVGMRVSEVFPQPVFDWVGLFGNVALTGRSIHLERHVEVARRWYELTAYQPAPGQVAVVVQDITERKRAEAAVLESDARHRTVLSALGEGVYGVNHKGRCTFINRAASAMLGVAEQDVLGQDLHTLFHHHGANGQPYPHANCPIVHCLRDGLVRRLEEWFFDRDGNGFPVEMVVSPIADGDGRRGAVVAFRDISARRRAEDDLRKLSLAVEQSPESVVITDLDARIEYVNEAFLRNTGYVRDEVIGKNPRVLHSGNTPAATYQDLWATLADGLPWKGEFFNRRKDGSEYVELAIVAPIRQPDGRISHYLAVKEDITERKRIAAELNQHRHHLEKLVSERTAQLGQARERAESANRAKSAFLATMSHELRTPMNGVLGMIDLLHQSELNPDQRDMMGTVSESAHSLLGIIDDILDFSKIEAGKLNLDMVPVSIAQVVEGVAETLAPIALKKNVELLLFCDPGIPQWVRADPVRLRQVLFNLAGNAVKFTGTEDGKAGKVVIRADLEESAGKKILVRMRVIDNGIGMSEDSVAKLFQPFMQAENSTTRRFGGTGLGLSISMRLAHLMGGAIEVHSTPGVGSSFSVAFEFEGAQGTPAAVPQFDLAKLAVVVFAPGENLREILVRYLEHSGAQVLAAQQPDDAVKHASAAMRTGIPWVVVVADVGRDTAFAAALRNRFSDAPELAGTRFVMIERGRRHTARLQGPDCVSLDANAMGRRALQQAVAVAAGRASPEPREDQAKRLLPASRLPSIDEAEAAGRLILAAEDNKTNQKVIERQLHLLGYAVQIAGDGQEALLMWQRRRYGLVLTDCHMPNMDGFELTAALRREQDGSGVRTPIIAITANALKGEDQRCLAAGMDDYLSKPVQLVALRDTVARWLPAGQASRPLAEATEPAEPSAAAQAQPQPLAAAVNPDALKEIVGDDPAVVAEFLSDFVITAGEAVAELQAAYAKRGGHEVGAVAHKLKSSARTVGADALADLCLELEQAGKTEDWTVIDTSMSMLAPCFEAVERFIGTFVGQGGQNEVTQLELAMPTA</sequence>
<dbReference type="InterPro" id="IPR033462">
    <property type="entry name" value="Cache_3-Cache_2"/>
</dbReference>
<evidence type="ECO:0000256" key="12">
    <source>
        <dbReference type="ARBA" id="ARBA00023012"/>
    </source>
</evidence>
<dbReference type="InterPro" id="IPR035965">
    <property type="entry name" value="PAS-like_dom_sf"/>
</dbReference>
<dbReference type="SMART" id="SM00448">
    <property type="entry name" value="REC"/>
    <property type="match status" value="1"/>
</dbReference>
<evidence type="ECO:0000259" key="22">
    <source>
        <dbReference type="PROSITE" id="PS50109"/>
    </source>
</evidence>
<evidence type="ECO:0000256" key="1">
    <source>
        <dbReference type="ARBA" id="ARBA00000085"/>
    </source>
</evidence>
<dbReference type="GO" id="GO:0005524">
    <property type="term" value="F:ATP binding"/>
    <property type="evidence" value="ECO:0007669"/>
    <property type="project" value="UniProtKB-KW"/>
</dbReference>
<dbReference type="CDD" id="cd16922">
    <property type="entry name" value="HATPase_EvgS-ArcB-TorS-like"/>
    <property type="match status" value="1"/>
</dbReference>
<dbReference type="InterPro" id="IPR008207">
    <property type="entry name" value="Sig_transdc_His_kin_Hpt_dom"/>
</dbReference>
<feature type="domain" description="HPt" evidence="26">
    <location>
        <begin position="1901"/>
        <end position="1994"/>
    </location>
</feature>
<feature type="compositionally biased region" description="Low complexity" evidence="20">
    <location>
        <begin position="1864"/>
        <end position="1884"/>
    </location>
</feature>
<evidence type="ECO:0000259" key="23">
    <source>
        <dbReference type="PROSITE" id="PS50110"/>
    </source>
</evidence>
<dbReference type="FunFam" id="1.10.287.130:FF:000002">
    <property type="entry name" value="Two-component osmosensing histidine kinase"/>
    <property type="match status" value="1"/>
</dbReference>
<accession>A0A9D7E3D3</accession>
<dbReference type="SUPFAM" id="SSF55785">
    <property type="entry name" value="PYP-like sensor domain (PAS domain)"/>
    <property type="match status" value="6"/>
</dbReference>
<comment type="subunit">
    <text evidence="15">At low DSF concentrations, interacts with RpfF.</text>
</comment>
<dbReference type="InterPro" id="IPR003661">
    <property type="entry name" value="HisK_dim/P_dom"/>
</dbReference>
<feature type="domain" description="PAC" evidence="25">
    <location>
        <begin position="1255"/>
        <end position="1307"/>
    </location>
</feature>
<evidence type="ECO:0000256" key="13">
    <source>
        <dbReference type="ARBA" id="ARBA00023136"/>
    </source>
</evidence>
<dbReference type="PANTHER" id="PTHR45339">
    <property type="entry name" value="HYBRID SIGNAL TRANSDUCTION HISTIDINE KINASE J"/>
    <property type="match status" value="1"/>
</dbReference>
<dbReference type="SUPFAM" id="SSF52172">
    <property type="entry name" value="CheY-like"/>
    <property type="match status" value="1"/>
</dbReference>
<dbReference type="InterPro" id="IPR000014">
    <property type="entry name" value="PAS"/>
</dbReference>
<evidence type="ECO:0000256" key="5">
    <source>
        <dbReference type="ARBA" id="ARBA00022553"/>
    </source>
</evidence>
<proteinExistence type="predicted"/>
<dbReference type="Pfam" id="PF01627">
    <property type="entry name" value="Hpt"/>
    <property type="match status" value="1"/>
</dbReference>
<dbReference type="InterPro" id="IPR001610">
    <property type="entry name" value="PAC"/>
</dbReference>
<evidence type="ECO:0000256" key="18">
    <source>
        <dbReference type="PROSITE-ProRule" id="PRU00110"/>
    </source>
</evidence>
<feature type="domain" description="PAC" evidence="25">
    <location>
        <begin position="626"/>
        <end position="678"/>
    </location>
</feature>
<feature type="domain" description="PAC" evidence="25">
    <location>
        <begin position="1134"/>
        <end position="1185"/>
    </location>
</feature>
<feature type="domain" description="PAC" evidence="25">
    <location>
        <begin position="752"/>
        <end position="805"/>
    </location>
</feature>
<feature type="region of interest" description="Disordered" evidence="20">
    <location>
        <begin position="1863"/>
        <end position="1884"/>
    </location>
</feature>
<evidence type="ECO:0000256" key="2">
    <source>
        <dbReference type="ARBA" id="ARBA00004651"/>
    </source>
</evidence>
<keyword evidence="6" id="KW-0808">Transferase</keyword>
<dbReference type="Gene3D" id="3.30.450.40">
    <property type="match status" value="1"/>
</dbReference>
<dbReference type="Pfam" id="PF13426">
    <property type="entry name" value="PAS_9"/>
    <property type="match status" value="2"/>
</dbReference>
<comment type="subcellular location">
    <subcellularLocation>
        <location evidence="2">Cell membrane</location>
        <topology evidence="2">Multi-pass membrane protein</topology>
    </subcellularLocation>
</comment>
<dbReference type="Pfam" id="PF17201">
    <property type="entry name" value="Cache_3-Cache_2"/>
    <property type="match status" value="1"/>
</dbReference>
<dbReference type="Pfam" id="PF00072">
    <property type="entry name" value="Response_reg"/>
    <property type="match status" value="1"/>
</dbReference>
<evidence type="ECO:0000256" key="14">
    <source>
        <dbReference type="ARBA" id="ARBA00058004"/>
    </source>
</evidence>
<dbReference type="GO" id="GO:0006355">
    <property type="term" value="P:regulation of DNA-templated transcription"/>
    <property type="evidence" value="ECO:0007669"/>
    <property type="project" value="InterPro"/>
</dbReference>
<comment type="caution">
    <text evidence="27">The sequence shown here is derived from an EMBL/GenBank/DDBJ whole genome shotgun (WGS) entry which is preliminary data.</text>
</comment>
<dbReference type="EMBL" id="JADJEV010000003">
    <property type="protein sequence ID" value="MBK6973086.1"/>
    <property type="molecule type" value="Genomic_DNA"/>
</dbReference>
<dbReference type="InterPro" id="IPR005467">
    <property type="entry name" value="His_kinase_dom"/>
</dbReference>
<dbReference type="FunFam" id="3.30.565.10:FF:000010">
    <property type="entry name" value="Sensor histidine kinase RcsC"/>
    <property type="match status" value="1"/>
</dbReference>
<evidence type="ECO:0000256" key="4">
    <source>
        <dbReference type="ARBA" id="ARBA00022475"/>
    </source>
</evidence>
<dbReference type="NCBIfam" id="TIGR00229">
    <property type="entry name" value="sensory_box"/>
    <property type="match status" value="5"/>
</dbReference>
<evidence type="ECO:0000256" key="17">
    <source>
        <dbReference type="ARBA" id="ARBA00070152"/>
    </source>
</evidence>
<dbReference type="InterPro" id="IPR003594">
    <property type="entry name" value="HATPase_dom"/>
</dbReference>
<evidence type="ECO:0000256" key="20">
    <source>
        <dbReference type="SAM" id="MobiDB-lite"/>
    </source>
</evidence>
<feature type="domain" description="PAS" evidence="24">
    <location>
        <begin position="578"/>
        <end position="624"/>
    </location>
</feature>
<feature type="domain" description="PAS" evidence="24">
    <location>
        <begin position="806"/>
        <end position="876"/>
    </location>
</feature>
<evidence type="ECO:0000259" key="24">
    <source>
        <dbReference type="PROSITE" id="PS50112"/>
    </source>
</evidence>
<dbReference type="SUPFAM" id="SSF55781">
    <property type="entry name" value="GAF domain-like"/>
    <property type="match status" value="1"/>
</dbReference>
<evidence type="ECO:0000259" key="25">
    <source>
        <dbReference type="PROSITE" id="PS50113"/>
    </source>
</evidence>
<dbReference type="SUPFAM" id="SSF55874">
    <property type="entry name" value="ATPase domain of HSP90 chaperone/DNA topoisomerase II/histidine kinase"/>
    <property type="match status" value="1"/>
</dbReference>
<feature type="modified residue" description="4-aspartylphosphate" evidence="19">
    <location>
        <position position="1787"/>
    </location>
</feature>
<dbReference type="InterPro" id="IPR036641">
    <property type="entry name" value="HPT_dom_sf"/>
</dbReference>
<dbReference type="SMART" id="SM00091">
    <property type="entry name" value="PAS"/>
    <property type="match status" value="6"/>
</dbReference>
<dbReference type="PROSITE" id="PS50110">
    <property type="entry name" value="RESPONSE_REGULATORY"/>
    <property type="match status" value="1"/>
</dbReference>
<keyword evidence="13 21" id="KW-0472">Membrane</keyword>
<evidence type="ECO:0000313" key="27">
    <source>
        <dbReference type="EMBL" id="MBK6973086.1"/>
    </source>
</evidence>
<dbReference type="InterPro" id="IPR003018">
    <property type="entry name" value="GAF"/>
</dbReference>
<dbReference type="Pfam" id="PF08448">
    <property type="entry name" value="PAS_4"/>
    <property type="match status" value="1"/>
</dbReference>
<dbReference type="SUPFAM" id="SSF47384">
    <property type="entry name" value="Homodimeric domain of signal transducing histidine kinase"/>
    <property type="match status" value="1"/>
</dbReference>
<evidence type="ECO:0000256" key="8">
    <source>
        <dbReference type="ARBA" id="ARBA00022741"/>
    </source>
</evidence>
<dbReference type="InterPro" id="IPR013655">
    <property type="entry name" value="PAS_fold_3"/>
</dbReference>
<dbReference type="InterPro" id="IPR001789">
    <property type="entry name" value="Sig_transdc_resp-reg_receiver"/>
</dbReference>
<evidence type="ECO:0000313" key="28">
    <source>
        <dbReference type="Proteomes" id="UP000807785"/>
    </source>
</evidence>
<evidence type="ECO:0000256" key="11">
    <source>
        <dbReference type="ARBA" id="ARBA00022989"/>
    </source>
</evidence>
<dbReference type="Gene3D" id="1.10.287.130">
    <property type="match status" value="1"/>
</dbReference>
<evidence type="ECO:0000256" key="10">
    <source>
        <dbReference type="ARBA" id="ARBA00022840"/>
    </source>
</evidence>
<dbReference type="SMART" id="SM00086">
    <property type="entry name" value="PAC"/>
    <property type="match status" value="4"/>
</dbReference>
<dbReference type="Gene3D" id="3.30.450.20">
    <property type="entry name" value="PAS domain"/>
    <property type="match status" value="7"/>
</dbReference>
<feature type="domain" description="PAS" evidence="24">
    <location>
        <begin position="1056"/>
        <end position="1108"/>
    </location>
</feature>
<keyword evidence="8" id="KW-0547">Nucleotide-binding</keyword>
<evidence type="ECO:0000256" key="15">
    <source>
        <dbReference type="ARBA" id="ARBA00064003"/>
    </source>
</evidence>
<reference evidence="28" key="1">
    <citation type="journal article" date="2021" name="Nat. Commun.">
        <title>Connecting structure to function with the recovery of over 1000 high-quality metagenome-assembled genomes from activated sludge using long-read sequencing.</title>
        <authorList>
            <person name="Singleton C.M."/>
            <person name="Petriglieri F."/>
            <person name="Kristensen J.M."/>
            <person name="Kirkegaard R.H."/>
            <person name="Michaelsen T.Y."/>
            <person name="Andersen M.H."/>
            <person name="Kondrotaite Z."/>
            <person name="Karst S.M."/>
            <person name="Dueholm M.S."/>
            <person name="Nielsen P.H."/>
            <person name="Albertsen M."/>
        </authorList>
    </citation>
    <scope>NUCLEOTIDE SEQUENCE [LARGE SCALE GENOMIC DNA]</scope>
</reference>
<dbReference type="PROSITE" id="PS50894">
    <property type="entry name" value="HPT"/>
    <property type="match status" value="1"/>
</dbReference>
<dbReference type="EC" id="2.7.13.3" evidence="3"/>
<comment type="function">
    <text evidence="14">Member of the two-component regulatory system BvgS/BvgA. Phosphorylates BvgA via a four-step phosphorelay in response to environmental signals.</text>
</comment>
<dbReference type="SMART" id="SM00388">
    <property type="entry name" value="HisKA"/>
    <property type="match status" value="1"/>
</dbReference>
<feature type="domain" description="Histidine kinase" evidence="22">
    <location>
        <begin position="1343"/>
        <end position="1569"/>
    </location>
</feature>
<dbReference type="Gene3D" id="3.30.565.10">
    <property type="entry name" value="Histidine kinase-like ATPase, C-terminal domain"/>
    <property type="match status" value="1"/>
</dbReference>
<dbReference type="GO" id="GO:0000155">
    <property type="term" value="F:phosphorelay sensor kinase activity"/>
    <property type="evidence" value="ECO:0007669"/>
    <property type="project" value="InterPro"/>
</dbReference>
<dbReference type="InterPro" id="IPR029151">
    <property type="entry name" value="Sensor-like_sf"/>
</dbReference>
<feature type="domain" description="PAS" evidence="24">
    <location>
        <begin position="1182"/>
        <end position="1228"/>
    </location>
</feature>
<feature type="domain" description="PAS" evidence="24">
    <location>
        <begin position="679"/>
        <end position="749"/>
    </location>
</feature>
<dbReference type="Proteomes" id="UP000807785">
    <property type="component" value="Unassembled WGS sequence"/>
</dbReference>
<dbReference type="CDD" id="cd00088">
    <property type="entry name" value="HPT"/>
    <property type="match status" value="1"/>
</dbReference>
<feature type="transmembrane region" description="Helical" evidence="21">
    <location>
        <begin position="322"/>
        <end position="342"/>
    </location>
</feature>
<dbReference type="PRINTS" id="PR00344">
    <property type="entry name" value="BCTRLSENSOR"/>
</dbReference>
<evidence type="ECO:0000256" key="9">
    <source>
        <dbReference type="ARBA" id="ARBA00022777"/>
    </source>
</evidence>
<organism evidence="27 28">
    <name type="scientific">Candidatus Methylophosphatis roskildensis</name>
    <dbReference type="NCBI Taxonomy" id="2899263"/>
    <lineage>
        <taxon>Bacteria</taxon>
        <taxon>Pseudomonadati</taxon>
        <taxon>Pseudomonadota</taxon>
        <taxon>Betaproteobacteria</taxon>
        <taxon>Nitrosomonadales</taxon>
        <taxon>Sterolibacteriaceae</taxon>
        <taxon>Candidatus Methylophosphatis</taxon>
    </lineage>
</organism>
<keyword evidence="7 21" id="KW-0812">Transmembrane</keyword>
<keyword evidence="5 19" id="KW-0597">Phosphoprotein</keyword>
<dbReference type="Pfam" id="PF00989">
    <property type="entry name" value="PAS"/>
    <property type="match status" value="1"/>
</dbReference>
<keyword evidence="11 21" id="KW-1133">Transmembrane helix</keyword>
<dbReference type="CDD" id="cd00082">
    <property type="entry name" value="HisKA"/>
    <property type="match status" value="1"/>
</dbReference>
<keyword evidence="12" id="KW-0902">Two-component regulatory system</keyword>
<feature type="domain" description="Response regulatory" evidence="23">
    <location>
        <begin position="1738"/>
        <end position="1856"/>
    </location>
</feature>
<dbReference type="SUPFAM" id="SSF47226">
    <property type="entry name" value="Histidine-containing phosphotransfer domain, HPT domain"/>
    <property type="match status" value="1"/>
</dbReference>
<dbReference type="PANTHER" id="PTHR45339:SF1">
    <property type="entry name" value="HYBRID SIGNAL TRANSDUCTION HISTIDINE KINASE J"/>
    <property type="match status" value="1"/>
</dbReference>
<dbReference type="SUPFAM" id="SSF103190">
    <property type="entry name" value="Sensory domain-like"/>
    <property type="match status" value="1"/>
</dbReference>
<dbReference type="Gene3D" id="1.20.120.160">
    <property type="entry name" value="HPT domain"/>
    <property type="match status" value="1"/>
</dbReference>
<dbReference type="InterPro" id="IPR036890">
    <property type="entry name" value="HATPase_C_sf"/>
</dbReference>
<dbReference type="PROSITE" id="PS50112">
    <property type="entry name" value="PAS"/>
    <property type="match status" value="5"/>
</dbReference>
<evidence type="ECO:0000256" key="6">
    <source>
        <dbReference type="ARBA" id="ARBA00022679"/>
    </source>
</evidence>
<dbReference type="CDD" id="cd17546">
    <property type="entry name" value="REC_hyHK_CKI1_RcsC-like"/>
    <property type="match status" value="1"/>
</dbReference>
<dbReference type="Pfam" id="PF02518">
    <property type="entry name" value="HATPase_c"/>
    <property type="match status" value="1"/>
</dbReference>
<evidence type="ECO:0000256" key="19">
    <source>
        <dbReference type="PROSITE-ProRule" id="PRU00169"/>
    </source>
</evidence>
<dbReference type="InterPro" id="IPR013767">
    <property type="entry name" value="PAS_fold"/>
</dbReference>
<dbReference type="PROSITE" id="PS50113">
    <property type="entry name" value="PAC"/>
    <property type="match status" value="4"/>
</dbReference>
<dbReference type="InterPro" id="IPR011006">
    <property type="entry name" value="CheY-like_superfamily"/>
</dbReference>
<dbReference type="InterPro" id="IPR000700">
    <property type="entry name" value="PAS-assoc_C"/>
</dbReference>
<evidence type="ECO:0000259" key="26">
    <source>
        <dbReference type="PROSITE" id="PS50894"/>
    </source>
</evidence>
<name>A0A9D7E3D3_9PROT</name>
<dbReference type="InterPro" id="IPR029016">
    <property type="entry name" value="GAF-like_dom_sf"/>
</dbReference>
<evidence type="ECO:0000256" key="7">
    <source>
        <dbReference type="ARBA" id="ARBA00022692"/>
    </source>
</evidence>
<comment type="catalytic activity">
    <reaction evidence="1">
        <text>ATP + protein L-histidine = ADP + protein N-phospho-L-histidine.</text>
        <dbReference type="EC" id="2.7.13.3"/>
    </reaction>
</comment>
<keyword evidence="10" id="KW-0067">ATP-binding</keyword>
<evidence type="ECO:0000256" key="3">
    <source>
        <dbReference type="ARBA" id="ARBA00012438"/>
    </source>
</evidence>
<dbReference type="Pfam" id="PF00512">
    <property type="entry name" value="HisKA"/>
    <property type="match status" value="1"/>
</dbReference>
<dbReference type="InterPro" id="IPR036097">
    <property type="entry name" value="HisK_dim/P_sf"/>
</dbReference>
<feature type="modified residue" description="Phosphohistidine" evidence="18">
    <location>
        <position position="1940"/>
    </location>
</feature>
<dbReference type="PROSITE" id="PS50109">
    <property type="entry name" value="HIS_KIN"/>
    <property type="match status" value="1"/>
</dbReference>
<dbReference type="CDD" id="cd00130">
    <property type="entry name" value="PAS"/>
    <property type="match status" value="5"/>
</dbReference>
<dbReference type="Gene3D" id="3.40.50.2300">
    <property type="match status" value="1"/>
</dbReference>
<dbReference type="Pfam" id="PF13185">
    <property type="entry name" value="GAF_2"/>
    <property type="match status" value="1"/>
</dbReference>
<dbReference type="InterPro" id="IPR004358">
    <property type="entry name" value="Sig_transdc_His_kin-like_C"/>
</dbReference>
<dbReference type="GO" id="GO:0005886">
    <property type="term" value="C:plasma membrane"/>
    <property type="evidence" value="ECO:0007669"/>
    <property type="project" value="UniProtKB-SubCell"/>
</dbReference>